<keyword evidence="6 12" id="KW-0520">NAD</keyword>
<dbReference type="GO" id="GO:0046872">
    <property type="term" value="F:metal ion binding"/>
    <property type="evidence" value="ECO:0007669"/>
    <property type="project" value="UniProtKB-KW"/>
</dbReference>
<dbReference type="PIRSF" id="PIRSF000112">
    <property type="entry name" value="Glycerol_dehydrogenase"/>
    <property type="match status" value="1"/>
</dbReference>
<sequence>MKAGSNKISIPAILEVGKGNLSYIGALIEKSGFSNIVLFLGQGINDMFGEKIRQSFKFQSTKIVKTIENDNIDINNIINTAFSIPAEADVIVGIGGGKALDVAKYCSFLKKLPFISVPTSASNDGYSSSSCSLIIEGKRTTVNAVMPYGIVVDIDVIKEAPEKYIFSGIGDLVSKITAVYDWEFEEKNGKGKVDDFAVMIAKKSVNSFVRTQFNSIREDFFIKELVDSLTMSGIAVEIAQTSAPASGSEHLISHALDKILDVPKLHGLQVGVATYLMAKVQEHRYERVTKVFRDTGFFEHVKTHAIKASDLEKAIDLAPSIKPNRYTYIHIDEYRQKAKKLLQEDEILKDILV</sequence>
<keyword evidence="9" id="KW-1208">Phospholipid metabolism</keyword>
<evidence type="ECO:0000256" key="3">
    <source>
        <dbReference type="ARBA" id="ARBA00022723"/>
    </source>
</evidence>
<evidence type="ECO:0000256" key="9">
    <source>
        <dbReference type="ARBA" id="ARBA00023264"/>
    </source>
</evidence>
<keyword evidence="5 13" id="KW-0560">Oxidoreductase</keyword>
<proteinExistence type="predicted"/>
<dbReference type="Gene3D" id="3.40.50.1970">
    <property type="match status" value="1"/>
</dbReference>
<evidence type="ECO:0000256" key="1">
    <source>
        <dbReference type="ARBA" id="ARBA00022490"/>
    </source>
</evidence>
<dbReference type="PANTHER" id="PTHR43616:SF5">
    <property type="entry name" value="GLYCEROL DEHYDROGENASE 1"/>
    <property type="match status" value="1"/>
</dbReference>
<dbReference type="RefSeq" id="WP_036938388.1">
    <property type="nucleotide sequence ID" value="NZ_JQKC01000007.1"/>
</dbReference>
<feature type="binding site" evidence="10">
    <location>
        <position position="171"/>
    </location>
    <ligand>
        <name>glycerol</name>
        <dbReference type="ChEBI" id="CHEBI:17754"/>
    </ligand>
</feature>
<evidence type="ECO:0000313" key="14">
    <source>
        <dbReference type="Proteomes" id="UP000036923"/>
    </source>
</evidence>
<comment type="caution">
    <text evidence="13">The sequence shown here is derived from an EMBL/GenBank/DDBJ whole genome shotgun (WGS) entry which is preliminary data.</text>
</comment>
<dbReference type="InterPro" id="IPR032837">
    <property type="entry name" value="G1PDH"/>
</dbReference>
<keyword evidence="4" id="KW-0521">NADP</keyword>
<evidence type="ECO:0000256" key="4">
    <source>
        <dbReference type="ARBA" id="ARBA00022857"/>
    </source>
</evidence>
<evidence type="ECO:0000256" key="2">
    <source>
        <dbReference type="ARBA" id="ARBA00022516"/>
    </source>
</evidence>
<dbReference type="AlphaFoldDB" id="A0A0L6JS90"/>
<dbReference type="SUPFAM" id="SSF56796">
    <property type="entry name" value="Dehydroquinate synthase-like"/>
    <property type="match status" value="1"/>
</dbReference>
<comment type="cofactor">
    <cofactor evidence="10">
        <name>Zn(2+)</name>
        <dbReference type="ChEBI" id="CHEBI:29105"/>
    </cofactor>
    <text evidence="10">Binds 1 zinc ion per subunit.</text>
</comment>
<feature type="binding site" evidence="10">
    <location>
        <position position="250"/>
    </location>
    <ligand>
        <name>glycerol</name>
        <dbReference type="ChEBI" id="CHEBI:17754"/>
    </ligand>
</feature>
<evidence type="ECO:0000256" key="11">
    <source>
        <dbReference type="PIRSR" id="PIRSR000112-2"/>
    </source>
</evidence>
<feature type="binding site" evidence="12">
    <location>
        <begin position="97"/>
        <end position="101"/>
    </location>
    <ligand>
        <name>NAD(+)</name>
        <dbReference type="ChEBI" id="CHEBI:57540"/>
    </ligand>
</feature>
<dbReference type="OrthoDB" id="9763580at2"/>
<dbReference type="InterPro" id="IPR016205">
    <property type="entry name" value="Glycerol_DH"/>
</dbReference>
<dbReference type="EMBL" id="LGTC01000001">
    <property type="protein sequence ID" value="KNY28262.1"/>
    <property type="molecule type" value="Genomic_DNA"/>
</dbReference>
<evidence type="ECO:0000256" key="8">
    <source>
        <dbReference type="ARBA" id="ARBA00023209"/>
    </source>
</evidence>
<keyword evidence="1" id="KW-0963">Cytoplasm</keyword>
<evidence type="ECO:0000256" key="12">
    <source>
        <dbReference type="PIRSR" id="PIRSR000112-3"/>
    </source>
</evidence>
<dbReference type="EC" id="1.1.1.261" evidence="13"/>
<feature type="binding site" evidence="12">
    <location>
        <position position="128"/>
    </location>
    <ligand>
        <name>NAD(+)</name>
        <dbReference type="ChEBI" id="CHEBI:57540"/>
    </ligand>
</feature>
<keyword evidence="14" id="KW-1185">Reference proteome</keyword>
<keyword evidence="2" id="KW-0444">Lipid biosynthesis</keyword>
<name>A0A0L6JS90_9FIRM</name>
<dbReference type="GO" id="GO:0050492">
    <property type="term" value="F:glycerol-1-phosphate dehydrogenase [NAD(P)+] activity"/>
    <property type="evidence" value="ECO:0007669"/>
    <property type="project" value="UniProtKB-EC"/>
</dbReference>
<reference evidence="14" key="1">
    <citation type="submission" date="2015-07" db="EMBL/GenBank/DDBJ databases">
        <title>Near-Complete Genome Sequence of the Cellulolytic Bacterium Bacteroides (Pseudobacteroides) cellulosolvens ATCC 35603.</title>
        <authorList>
            <person name="Dassa B."/>
            <person name="Utturkar S.M."/>
            <person name="Klingeman D.M."/>
            <person name="Hurt R.A."/>
            <person name="Keller M."/>
            <person name="Xu J."/>
            <person name="Reddy Y.H.K."/>
            <person name="Borovok I."/>
            <person name="Grinberg I.R."/>
            <person name="Lamed R."/>
            <person name="Zhivin O."/>
            <person name="Bayer E.A."/>
            <person name="Brown S.D."/>
        </authorList>
    </citation>
    <scope>NUCLEOTIDE SEQUENCE [LARGE SCALE GENOMIC DNA]</scope>
    <source>
        <strain evidence="14">DSM 2933</strain>
    </source>
</reference>
<protein>
    <submittedName>
        <fullName evidence="13">Glycerol-1-phosphate dehydrogenase (NAD(P)(+))</fullName>
        <ecNumber evidence="13">1.1.1.261</ecNumber>
    </submittedName>
</protein>
<dbReference type="eggNOG" id="COG0371">
    <property type="taxonomic scope" value="Bacteria"/>
</dbReference>
<evidence type="ECO:0000256" key="5">
    <source>
        <dbReference type="ARBA" id="ARBA00023002"/>
    </source>
</evidence>
<gene>
    <name evidence="13" type="ORF">Bccel_3536</name>
</gene>
<evidence type="ECO:0000256" key="7">
    <source>
        <dbReference type="ARBA" id="ARBA00023098"/>
    </source>
</evidence>
<dbReference type="PATRIC" id="fig|398512.5.peg.3703"/>
<evidence type="ECO:0000313" key="13">
    <source>
        <dbReference type="EMBL" id="KNY28262.1"/>
    </source>
</evidence>
<dbReference type="PANTHER" id="PTHR43616">
    <property type="entry name" value="GLYCEROL DEHYDROGENASE"/>
    <property type="match status" value="1"/>
</dbReference>
<keyword evidence="10" id="KW-0862">Zinc</keyword>
<keyword evidence="7" id="KW-0443">Lipid metabolism</keyword>
<evidence type="ECO:0000256" key="6">
    <source>
        <dbReference type="ARBA" id="ARBA00023027"/>
    </source>
</evidence>
<feature type="binding site" evidence="10">
    <location>
        <position position="266"/>
    </location>
    <ligand>
        <name>glycerol</name>
        <dbReference type="ChEBI" id="CHEBI:17754"/>
    </ligand>
</feature>
<dbReference type="GO" id="GO:0008654">
    <property type="term" value="P:phospholipid biosynthetic process"/>
    <property type="evidence" value="ECO:0007669"/>
    <property type="project" value="UniProtKB-KW"/>
</dbReference>
<feature type="binding site" evidence="11">
    <location>
        <position position="124"/>
    </location>
    <ligand>
        <name>glycerol</name>
        <dbReference type="ChEBI" id="CHEBI:17754"/>
    </ligand>
</feature>
<accession>A0A0L6JS90</accession>
<keyword evidence="3 10" id="KW-0479">Metal-binding</keyword>
<feature type="binding site" evidence="12">
    <location>
        <begin position="119"/>
        <end position="122"/>
    </location>
    <ligand>
        <name>NAD(+)</name>
        <dbReference type="ChEBI" id="CHEBI:57540"/>
    </ligand>
</feature>
<evidence type="ECO:0000256" key="10">
    <source>
        <dbReference type="PIRSR" id="PIRSR000112-1"/>
    </source>
</evidence>
<dbReference type="CDD" id="cd08174">
    <property type="entry name" value="G1PDH-like"/>
    <property type="match status" value="1"/>
</dbReference>
<dbReference type="Pfam" id="PF13685">
    <property type="entry name" value="Fe-ADH_2"/>
    <property type="match status" value="1"/>
</dbReference>
<dbReference type="STRING" id="398512.Bccel_3536"/>
<organism evidence="13 14">
    <name type="scientific">Pseudobacteroides cellulosolvens ATCC 35603 = DSM 2933</name>
    <dbReference type="NCBI Taxonomy" id="398512"/>
    <lineage>
        <taxon>Bacteria</taxon>
        <taxon>Bacillati</taxon>
        <taxon>Bacillota</taxon>
        <taxon>Clostridia</taxon>
        <taxon>Eubacteriales</taxon>
        <taxon>Oscillospiraceae</taxon>
        <taxon>Pseudobacteroides</taxon>
    </lineage>
</organism>
<dbReference type="Proteomes" id="UP000036923">
    <property type="component" value="Unassembled WGS sequence"/>
</dbReference>
<keyword evidence="8" id="KW-0594">Phospholipid biosynthesis</keyword>
<dbReference type="Gene3D" id="1.20.1090.10">
    <property type="entry name" value="Dehydroquinate synthase-like - alpha domain"/>
    <property type="match status" value="1"/>
</dbReference>